<evidence type="ECO:0000256" key="2">
    <source>
        <dbReference type="ARBA" id="ARBA00022630"/>
    </source>
</evidence>
<dbReference type="InterPro" id="IPR036188">
    <property type="entry name" value="FAD/NAD-bd_sf"/>
</dbReference>
<gene>
    <name evidence="7" type="ORF">PITC_034410</name>
</gene>
<evidence type="ECO:0000256" key="5">
    <source>
        <dbReference type="ARBA" id="ARBA00023033"/>
    </source>
</evidence>
<dbReference type="PRINTS" id="PR00420">
    <property type="entry name" value="RNGMNOXGNASE"/>
</dbReference>
<dbReference type="PANTHER" id="PTHR13789">
    <property type="entry name" value="MONOOXYGENASE"/>
    <property type="match status" value="1"/>
</dbReference>
<dbReference type="OrthoDB" id="1878542at2759"/>
<dbReference type="Pfam" id="PF01494">
    <property type="entry name" value="FAD_binding_3"/>
    <property type="match status" value="1"/>
</dbReference>
<feature type="domain" description="FAD-binding" evidence="6">
    <location>
        <begin position="2"/>
        <end position="325"/>
    </location>
</feature>
<comment type="caution">
    <text evidence="7">The sequence shown here is derived from an EMBL/GenBank/DDBJ whole genome shotgun (WGS) entry which is preliminary data.</text>
</comment>
<reference evidence="7 8" key="1">
    <citation type="journal article" date="2015" name="Mol. Plant Microbe Interact.">
        <title>Genome, transcriptome, and functional analyses of Penicillium expansum provide new insights into secondary metabolism and pathogenicity.</title>
        <authorList>
            <person name="Ballester A.R."/>
            <person name="Marcet-Houben M."/>
            <person name="Levin E."/>
            <person name="Sela N."/>
            <person name="Selma-Lazaro C."/>
            <person name="Carmona L."/>
            <person name="Wisniewski M."/>
            <person name="Droby S."/>
            <person name="Gonzalez-Candelas L."/>
            <person name="Gabaldon T."/>
        </authorList>
    </citation>
    <scope>NUCLEOTIDE SEQUENCE [LARGE SCALE GENOMIC DNA]</scope>
    <source>
        <strain evidence="7 8">PHI-1</strain>
    </source>
</reference>
<evidence type="ECO:0000256" key="1">
    <source>
        <dbReference type="ARBA" id="ARBA00007992"/>
    </source>
</evidence>
<dbReference type="AlphaFoldDB" id="A0A0A2LPG6"/>
<keyword evidence="8" id="KW-1185">Reference proteome</keyword>
<keyword evidence="3" id="KW-0274">FAD</keyword>
<dbReference type="OMA" id="WKLCHLP"/>
<evidence type="ECO:0000313" key="8">
    <source>
        <dbReference type="Proteomes" id="UP000030104"/>
    </source>
</evidence>
<evidence type="ECO:0000256" key="3">
    <source>
        <dbReference type="ARBA" id="ARBA00022827"/>
    </source>
</evidence>
<dbReference type="PANTHER" id="PTHR13789:SF311">
    <property type="entry name" value="HYDROXYLASE, PUTATIVE (AFU_ORTHOLOGUE AFUA_5G10180)-RELATED"/>
    <property type="match status" value="1"/>
</dbReference>
<keyword evidence="5 7" id="KW-0503">Monooxygenase</keyword>
<evidence type="ECO:0000313" key="7">
    <source>
        <dbReference type="EMBL" id="KGO78150.1"/>
    </source>
</evidence>
<dbReference type="Gene3D" id="3.50.50.60">
    <property type="entry name" value="FAD/NAD(P)-binding domain"/>
    <property type="match status" value="1"/>
</dbReference>
<dbReference type="Proteomes" id="UP000030104">
    <property type="component" value="Unassembled WGS sequence"/>
</dbReference>
<dbReference type="STRING" id="40296.A0A0A2LPG6"/>
<dbReference type="InterPro" id="IPR050493">
    <property type="entry name" value="FAD-dep_Monooxygenase_BioMet"/>
</dbReference>
<evidence type="ECO:0000256" key="4">
    <source>
        <dbReference type="ARBA" id="ARBA00023002"/>
    </source>
</evidence>
<dbReference type="EMBL" id="JQGA01000021">
    <property type="protein sequence ID" value="KGO78150.1"/>
    <property type="molecule type" value="Genomic_DNA"/>
</dbReference>
<protein>
    <submittedName>
        <fullName evidence="7">Monooxygenase, FAD-binding</fullName>
    </submittedName>
</protein>
<dbReference type="HOGENOM" id="CLU_009665_19_3_1"/>
<comment type="similarity">
    <text evidence="1">Belongs to the paxM FAD-dependent monooxygenase family.</text>
</comment>
<name>A0A0A2LPG6_PENIT</name>
<organism evidence="7 8">
    <name type="scientific">Penicillium italicum</name>
    <name type="common">Blue mold</name>
    <dbReference type="NCBI Taxonomy" id="40296"/>
    <lineage>
        <taxon>Eukaryota</taxon>
        <taxon>Fungi</taxon>
        <taxon>Dikarya</taxon>
        <taxon>Ascomycota</taxon>
        <taxon>Pezizomycotina</taxon>
        <taxon>Eurotiomycetes</taxon>
        <taxon>Eurotiomycetidae</taxon>
        <taxon>Eurotiales</taxon>
        <taxon>Aspergillaceae</taxon>
        <taxon>Penicillium</taxon>
    </lineage>
</organism>
<accession>A0A0A2LPG6</accession>
<dbReference type="GO" id="GO:0071949">
    <property type="term" value="F:FAD binding"/>
    <property type="evidence" value="ECO:0007669"/>
    <property type="project" value="InterPro"/>
</dbReference>
<dbReference type="InterPro" id="IPR002938">
    <property type="entry name" value="FAD-bd"/>
</dbReference>
<dbReference type="SUPFAM" id="SSF51905">
    <property type="entry name" value="FAD/NAD(P)-binding domain"/>
    <property type="match status" value="1"/>
</dbReference>
<dbReference type="PhylomeDB" id="A0A0A2LPG6"/>
<evidence type="ECO:0000259" key="6">
    <source>
        <dbReference type="Pfam" id="PF01494"/>
    </source>
</evidence>
<dbReference type="SUPFAM" id="SSF54373">
    <property type="entry name" value="FAD-linked reductases, C-terminal domain"/>
    <property type="match status" value="1"/>
</dbReference>
<keyword evidence="4" id="KW-0560">Oxidoreductase</keyword>
<sequence length="440" mass="48661">MKVVIVGGGLGGLACAVACRREGIDVEILERSPEVHEVGAGIQIPPNGGRIMRDFGLLPQLLEHGCQVQQVDFRRFKDGRLLRSMPFGDDITEEFGVPWIIIHRVDYHRILLEEAIRLGAVLQLGVEVEDVYTEQPAVLLSDGRCISADVVIGADGKLTDPLPVTAVLGCPHSPVPTGDMAYRATFSREQLEALGDEKVNKLCQKIAVTSWLGPEKHTIFYPLRGGKEFNLVLMRPDNISPDSRKEQGDIHEMRESYADWDETLQKLVSCVPSVYKWKLTHLSELESWTKGSVALLGDACHPTLPYQAQGAAMAVEDGAVIGKLLGLLQVHYLDPRNSGSDPSISTRSSAHDLTAAVLTLYEKCRKARTARNVQGAIINRKLFHIADGLLQMIRDFVLGYAGVTRKSDWTWLSSFRQGQTLGLDVLEDCGKVFDEWRLTL</sequence>
<dbReference type="PROSITE" id="PS51257">
    <property type="entry name" value="PROKAR_LIPOPROTEIN"/>
    <property type="match status" value="1"/>
</dbReference>
<keyword evidence="2" id="KW-0285">Flavoprotein</keyword>
<proteinExistence type="inferred from homology"/>
<dbReference type="GO" id="GO:0004497">
    <property type="term" value="F:monooxygenase activity"/>
    <property type="evidence" value="ECO:0007669"/>
    <property type="project" value="UniProtKB-KW"/>
</dbReference>